<keyword evidence="6" id="KW-0378">Hydrolase</keyword>
<keyword evidence="5" id="KW-0479">Metal-binding</keyword>
<dbReference type="GO" id="GO:0005737">
    <property type="term" value="C:cytoplasm"/>
    <property type="evidence" value="ECO:0007669"/>
    <property type="project" value="UniProtKB-SubCell"/>
</dbReference>
<protein>
    <recommendedName>
        <fullName evidence="9">Nocturnin</fullName>
    </recommendedName>
</protein>
<dbReference type="GO" id="GO:0046872">
    <property type="term" value="F:metal ion binding"/>
    <property type="evidence" value="ECO:0007669"/>
    <property type="project" value="UniProtKB-KW"/>
</dbReference>
<dbReference type="OrthoDB" id="276515at2759"/>
<comment type="caution">
    <text evidence="12">The sequence shown here is derived from an EMBL/GenBank/DDBJ whole genome shotgun (WGS) entry which is preliminary data.</text>
</comment>
<comment type="subcellular location">
    <subcellularLocation>
        <location evidence="2">Cytoplasm</location>
    </subcellularLocation>
</comment>
<feature type="region of interest" description="Disordered" evidence="10">
    <location>
        <begin position="1"/>
        <end position="29"/>
    </location>
</feature>
<evidence type="ECO:0000256" key="5">
    <source>
        <dbReference type="ARBA" id="ARBA00022723"/>
    </source>
</evidence>
<keyword evidence="7" id="KW-0460">Magnesium</keyword>
<feature type="region of interest" description="Disordered" evidence="10">
    <location>
        <begin position="43"/>
        <end position="64"/>
    </location>
</feature>
<dbReference type="PANTHER" id="PTHR12121:SF45">
    <property type="entry name" value="NOCTURNIN"/>
    <property type="match status" value="1"/>
</dbReference>
<organism evidence="12 13">
    <name type="scientific">Cloeon dipterum</name>
    <dbReference type="NCBI Taxonomy" id="197152"/>
    <lineage>
        <taxon>Eukaryota</taxon>
        <taxon>Metazoa</taxon>
        <taxon>Ecdysozoa</taxon>
        <taxon>Arthropoda</taxon>
        <taxon>Hexapoda</taxon>
        <taxon>Insecta</taxon>
        <taxon>Pterygota</taxon>
        <taxon>Palaeoptera</taxon>
        <taxon>Ephemeroptera</taxon>
        <taxon>Pisciforma</taxon>
        <taxon>Baetidae</taxon>
        <taxon>Cloeon</taxon>
    </lineage>
</organism>
<reference evidence="12 13" key="1">
    <citation type="submission" date="2020-04" db="EMBL/GenBank/DDBJ databases">
        <authorList>
            <person name="Alioto T."/>
            <person name="Alioto T."/>
            <person name="Gomez Garrido J."/>
        </authorList>
    </citation>
    <scope>NUCLEOTIDE SEQUENCE [LARGE SCALE GENOMIC DNA]</scope>
</reference>
<evidence type="ECO:0000256" key="6">
    <source>
        <dbReference type="ARBA" id="ARBA00022801"/>
    </source>
</evidence>
<dbReference type="FunFam" id="3.60.10.10:FF:000012">
    <property type="entry name" value="nocturnin isoform X2"/>
    <property type="match status" value="1"/>
</dbReference>
<dbReference type="InterPro" id="IPR036691">
    <property type="entry name" value="Endo/exonu/phosph_ase_sf"/>
</dbReference>
<dbReference type="SUPFAM" id="SSF56219">
    <property type="entry name" value="DNase I-like"/>
    <property type="match status" value="1"/>
</dbReference>
<proteinExistence type="inferred from homology"/>
<evidence type="ECO:0000313" key="12">
    <source>
        <dbReference type="EMBL" id="CAB3365857.1"/>
    </source>
</evidence>
<comment type="similarity">
    <text evidence="3">Belongs to the CCR4/nocturin family.</text>
</comment>
<dbReference type="GO" id="GO:0006139">
    <property type="term" value="P:nucleobase-containing compound metabolic process"/>
    <property type="evidence" value="ECO:0007669"/>
    <property type="project" value="UniProtKB-ARBA"/>
</dbReference>
<keyword evidence="8" id="KW-0090">Biological rhythms</keyword>
<evidence type="ECO:0000313" key="13">
    <source>
        <dbReference type="Proteomes" id="UP000494165"/>
    </source>
</evidence>
<evidence type="ECO:0000256" key="4">
    <source>
        <dbReference type="ARBA" id="ARBA00022490"/>
    </source>
</evidence>
<comment type="cofactor">
    <cofactor evidence="1">
        <name>Mg(2+)</name>
        <dbReference type="ChEBI" id="CHEBI:18420"/>
    </cofactor>
</comment>
<dbReference type="GO" id="GO:0048511">
    <property type="term" value="P:rhythmic process"/>
    <property type="evidence" value="ECO:0007669"/>
    <property type="project" value="UniProtKB-KW"/>
</dbReference>
<dbReference type="PANTHER" id="PTHR12121">
    <property type="entry name" value="CARBON CATABOLITE REPRESSOR PROTEIN 4"/>
    <property type="match status" value="1"/>
</dbReference>
<dbReference type="GO" id="GO:0000175">
    <property type="term" value="F:3'-5'-RNA exonuclease activity"/>
    <property type="evidence" value="ECO:0007669"/>
    <property type="project" value="TreeGrafter"/>
</dbReference>
<name>A0A8S1C960_9INSE</name>
<evidence type="ECO:0000256" key="8">
    <source>
        <dbReference type="ARBA" id="ARBA00023108"/>
    </source>
</evidence>
<evidence type="ECO:0000256" key="9">
    <source>
        <dbReference type="ARBA" id="ARBA00023807"/>
    </source>
</evidence>
<evidence type="ECO:0000256" key="1">
    <source>
        <dbReference type="ARBA" id="ARBA00001946"/>
    </source>
</evidence>
<dbReference type="InterPro" id="IPR005135">
    <property type="entry name" value="Endo/exonuclease/phosphatase"/>
</dbReference>
<dbReference type="EMBL" id="CADEPI010000022">
    <property type="protein sequence ID" value="CAB3365857.1"/>
    <property type="molecule type" value="Genomic_DNA"/>
</dbReference>
<dbReference type="Pfam" id="PF03372">
    <property type="entry name" value="Exo_endo_phos"/>
    <property type="match status" value="1"/>
</dbReference>
<dbReference type="InterPro" id="IPR050410">
    <property type="entry name" value="CCR4/nocturin_mRNA_transcr"/>
</dbReference>
<feature type="domain" description="Endonuclease/exonuclease/phosphatase" evidence="11">
    <location>
        <begin position="196"/>
        <end position="462"/>
    </location>
</feature>
<keyword evidence="13" id="KW-1185">Reference proteome</keyword>
<dbReference type="AlphaFoldDB" id="A0A8S1C960"/>
<evidence type="ECO:0000256" key="3">
    <source>
        <dbReference type="ARBA" id="ARBA00010774"/>
    </source>
</evidence>
<keyword evidence="4" id="KW-0963">Cytoplasm</keyword>
<gene>
    <name evidence="12" type="ORF">CLODIP_2_CD06575</name>
</gene>
<evidence type="ECO:0000259" key="11">
    <source>
        <dbReference type="Pfam" id="PF03372"/>
    </source>
</evidence>
<evidence type="ECO:0000256" key="10">
    <source>
        <dbReference type="SAM" id="MobiDB-lite"/>
    </source>
</evidence>
<evidence type="ECO:0000256" key="7">
    <source>
        <dbReference type="ARBA" id="ARBA00022842"/>
    </source>
</evidence>
<dbReference type="Proteomes" id="UP000494165">
    <property type="component" value="Unassembled WGS sequence"/>
</dbReference>
<accession>A0A8S1C960</accession>
<evidence type="ECO:0000256" key="2">
    <source>
        <dbReference type="ARBA" id="ARBA00004496"/>
    </source>
</evidence>
<dbReference type="Gene3D" id="3.60.10.10">
    <property type="entry name" value="Endonuclease/exonuclease/phosphatase"/>
    <property type="match status" value="1"/>
</dbReference>
<sequence length="479" mass="53614">MVVSSVSAPRMAHAGNTRRSRAHQRRDSPAGFLAITLARRTDTPLDGTPHVAGQRDLGASARPEPSAANIGGLVCKIQGTRVMLTGAYTRLVLRTLVLQMRPRPLNRMGSFTSAPKILNQDLQDSEVHFPERLSRDQLLERCRREQRHLPVKRAFRPCASGAASRGLQDGVRLLRWNVVSKRCGEAAASPHHIRVLQWNVLSQALGEMNDNFACCPDEALQWSARRYQIVEEIIEYCPDIICLQEVDHFKFLSGALATQGYTGMFFPKPDSPCLYIQGNNGPDGCAIFYRTDKFDLLNSESRVLEVWSVQSNQVALLVNLRIKETGREVCVATTHLKARNGALLSTLREEQGKDLLRFVEERRQDRPLVLCGDFNAEPIEPVYKSIMTHSSGLGSAYANAHGGQEPPYTTWKVRESEGEVCHTIDYVFFSQREFAVDAVLDFPTGEEIGLGRIPSFIYPSDHFSLVCDLSFREQRGMSL</sequence>